<keyword evidence="4 6" id="KW-1133">Transmembrane helix</keyword>
<feature type="transmembrane region" description="Helical" evidence="6">
    <location>
        <begin position="215"/>
        <end position="235"/>
    </location>
</feature>
<feature type="transmembrane region" description="Helical" evidence="6">
    <location>
        <begin position="161"/>
        <end position="181"/>
    </location>
</feature>
<evidence type="ECO:0000313" key="9">
    <source>
        <dbReference type="Proteomes" id="UP001168167"/>
    </source>
</evidence>
<feature type="transmembrane region" description="Helical" evidence="6">
    <location>
        <begin position="338"/>
        <end position="359"/>
    </location>
</feature>
<name>A0ABT7QJE5_9GAMM</name>
<feature type="transmembrane region" description="Helical" evidence="6">
    <location>
        <begin position="283"/>
        <end position="300"/>
    </location>
</feature>
<evidence type="ECO:0000256" key="1">
    <source>
        <dbReference type="ARBA" id="ARBA00004651"/>
    </source>
</evidence>
<comment type="caution">
    <text evidence="8">The sequence shown here is derived from an EMBL/GenBank/DDBJ whole genome shotgun (WGS) entry which is preliminary data.</text>
</comment>
<proteinExistence type="predicted"/>
<evidence type="ECO:0000256" key="5">
    <source>
        <dbReference type="ARBA" id="ARBA00023136"/>
    </source>
</evidence>
<reference evidence="8" key="2">
    <citation type="journal article" date="2023" name="Microbiome">
        <title>Synthase-selected sorting approach identifies a beta-lactone synthase in a nudibranch symbiotic bacterium.</title>
        <authorList>
            <person name="Dzunkova M."/>
            <person name="La Clair J.J."/>
            <person name="Tyml T."/>
            <person name="Doud D."/>
            <person name="Schulz F."/>
            <person name="Piquer-Esteban S."/>
            <person name="Porcel Sanchis D."/>
            <person name="Osborn A."/>
            <person name="Robinson D."/>
            <person name="Louie K.B."/>
            <person name="Bowen B.P."/>
            <person name="Bowers R.M."/>
            <person name="Lee J."/>
            <person name="Arnau V."/>
            <person name="Diaz-Villanueva W."/>
            <person name="Stepanauskas R."/>
            <person name="Gosliner T."/>
            <person name="Date S.V."/>
            <person name="Northen T.R."/>
            <person name="Cheng J.F."/>
            <person name="Burkart M.D."/>
            <person name="Woyke T."/>
        </authorList>
    </citation>
    <scope>NUCLEOTIDE SEQUENCE</scope>
    <source>
        <strain evidence="8">Df01</strain>
    </source>
</reference>
<dbReference type="InterPro" id="IPR020846">
    <property type="entry name" value="MFS_dom"/>
</dbReference>
<dbReference type="Pfam" id="PF07690">
    <property type="entry name" value="MFS_1"/>
    <property type="match status" value="1"/>
</dbReference>
<gene>
    <name evidence="8" type="ORF">NQX30_00365</name>
</gene>
<organism evidence="8 9">
    <name type="scientific">Candidatus Doriopsillibacter californiensis</name>
    <dbReference type="NCBI Taxonomy" id="2970740"/>
    <lineage>
        <taxon>Bacteria</taxon>
        <taxon>Pseudomonadati</taxon>
        <taxon>Pseudomonadota</taxon>
        <taxon>Gammaproteobacteria</taxon>
        <taxon>Candidatus Tethybacterales</taxon>
        <taxon>Candidatus Persebacteraceae</taxon>
        <taxon>Candidatus Doriopsillibacter</taxon>
    </lineage>
</organism>
<feature type="transmembrane region" description="Helical" evidence="6">
    <location>
        <begin position="365"/>
        <end position="387"/>
    </location>
</feature>
<accession>A0ABT7QJE5</accession>
<evidence type="ECO:0000256" key="3">
    <source>
        <dbReference type="ARBA" id="ARBA00022692"/>
    </source>
</evidence>
<dbReference type="InterPro" id="IPR036259">
    <property type="entry name" value="MFS_trans_sf"/>
</dbReference>
<evidence type="ECO:0000256" key="4">
    <source>
        <dbReference type="ARBA" id="ARBA00022989"/>
    </source>
</evidence>
<dbReference type="Proteomes" id="UP001168167">
    <property type="component" value="Unassembled WGS sequence"/>
</dbReference>
<keyword evidence="9" id="KW-1185">Reference proteome</keyword>
<dbReference type="EMBL" id="JANQAO010000001">
    <property type="protein sequence ID" value="MDM5146844.1"/>
    <property type="molecule type" value="Genomic_DNA"/>
</dbReference>
<dbReference type="SUPFAM" id="SSF103473">
    <property type="entry name" value="MFS general substrate transporter"/>
    <property type="match status" value="1"/>
</dbReference>
<evidence type="ECO:0000256" key="6">
    <source>
        <dbReference type="SAM" id="Phobius"/>
    </source>
</evidence>
<comment type="subcellular location">
    <subcellularLocation>
        <location evidence="1">Cell membrane</location>
        <topology evidence="1">Multi-pass membrane protein</topology>
    </subcellularLocation>
</comment>
<dbReference type="InterPro" id="IPR050189">
    <property type="entry name" value="MFS_Efflux_Transporters"/>
</dbReference>
<keyword evidence="2" id="KW-1003">Cell membrane</keyword>
<feature type="transmembrane region" description="Helical" evidence="6">
    <location>
        <begin position="71"/>
        <end position="90"/>
    </location>
</feature>
<dbReference type="InterPro" id="IPR011701">
    <property type="entry name" value="MFS"/>
</dbReference>
<keyword evidence="5 6" id="KW-0472">Membrane</keyword>
<evidence type="ECO:0000259" key="7">
    <source>
        <dbReference type="PROSITE" id="PS50850"/>
    </source>
</evidence>
<feature type="domain" description="Major facilitator superfamily (MFS) profile" evidence="7">
    <location>
        <begin position="5"/>
        <end position="392"/>
    </location>
</feature>
<feature type="transmembrane region" description="Helical" evidence="6">
    <location>
        <begin position="306"/>
        <end position="326"/>
    </location>
</feature>
<reference evidence="8" key="1">
    <citation type="submission" date="2022-08" db="EMBL/GenBank/DDBJ databases">
        <authorList>
            <person name="Dzunkova M."/>
            <person name="La Clair J."/>
            <person name="Tyml T."/>
            <person name="Doud D."/>
            <person name="Schulz F."/>
            <person name="Piquer S."/>
            <person name="Porcel Sanchis D."/>
            <person name="Osborn A."/>
            <person name="Robinson D."/>
            <person name="Louie K.B."/>
            <person name="Bowen B.P."/>
            <person name="Bowers R."/>
            <person name="Lee J."/>
            <person name="Arnau Llombart V."/>
            <person name="Diaz Villanueva W."/>
            <person name="Gosliner T."/>
            <person name="Northen T."/>
            <person name="Cheng J.-F."/>
            <person name="Burkart M.D."/>
            <person name="Woyke T."/>
        </authorList>
    </citation>
    <scope>NUCLEOTIDE SEQUENCE</scope>
    <source>
        <strain evidence="8">Df01</strain>
    </source>
</reference>
<feature type="transmembrane region" description="Helical" evidence="6">
    <location>
        <begin position="43"/>
        <end position="64"/>
    </location>
</feature>
<protein>
    <submittedName>
        <fullName evidence="8">MFS transporter</fullName>
    </submittedName>
</protein>
<sequence>MSWHIIAFGFLFTLSSAFGQTHFLSLFNAPLREAFSLSHSGIGTLYSVATLGSAMLLPWLGRLIDDIDLRYYAGIVISGLAVAAAVMSYATTWWQLLAAFFLLRLFGQGLSSHTGFAATARLSAQGRGKSISLAGLGMPVGEAISPPLIAVLLLALSWREIWRLSALVELFAVMLLAQWLLRGISTAPPRKMSNTASTTDTDSWTRRQVLADSRFWRAAPALFSPAFIVTALLFHQHSLAAFKGVDFRLWSAAIIAYSLSSVCTSLIAGVLVDKWSGARVVRFSLLPIICACLVPINLDFVALPAVYYALMGMTVGIGVPSVNALWLEMYGAANLGAVRALAQATMVLFSAAGPIIYGLLLDANIGWSMILLLSAAWLGGSSVLLWLTPLTFRKPA</sequence>
<dbReference type="Gene3D" id="1.20.1250.20">
    <property type="entry name" value="MFS general substrate transporter like domains"/>
    <property type="match status" value="1"/>
</dbReference>
<evidence type="ECO:0000313" key="8">
    <source>
        <dbReference type="EMBL" id="MDM5146844.1"/>
    </source>
</evidence>
<dbReference type="PANTHER" id="PTHR43124:SF3">
    <property type="entry name" value="CHLORAMPHENICOL EFFLUX PUMP RV0191"/>
    <property type="match status" value="1"/>
</dbReference>
<keyword evidence="3 6" id="KW-0812">Transmembrane</keyword>
<feature type="transmembrane region" description="Helical" evidence="6">
    <location>
        <begin position="247"/>
        <end position="271"/>
    </location>
</feature>
<evidence type="ECO:0000256" key="2">
    <source>
        <dbReference type="ARBA" id="ARBA00022475"/>
    </source>
</evidence>
<dbReference type="PANTHER" id="PTHR43124">
    <property type="entry name" value="PURINE EFFLUX PUMP PBUE"/>
    <property type="match status" value="1"/>
</dbReference>
<dbReference type="PROSITE" id="PS50850">
    <property type="entry name" value="MFS"/>
    <property type="match status" value="1"/>
</dbReference>